<proteinExistence type="predicted"/>
<name>A0A7H0YH26_9BACL</name>
<dbReference type="AlphaFoldDB" id="A0A7H0YH26"/>
<gene>
    <name evidence="1" type="ORF">IAQ67_28945</name>
</gene>
<geneLocation type="plasmid" evidence="1 2">
    <name>pPlas1</name>
</geneLocation>
<evidence type="ECO:0000313" key="2">
    <source>
        <dbReference type="Proteomes" id="UP000516384"/>
    </source>
</evidence>
<dbReference type="RefSeq" id="WP_190299691.1">
    <property type="nucleotide sequence ID" value="NZ_CP061173.1"/>
</dbReference>
<dbReference type="EMBL" id="CP061173">
    <property type="protein sequence ID" value="QNR70384.1"/>
    <property type="molecule type" value="Genomic_DNA"/>
</dbReference>
<evidence type="ECO:0000313" key="1">
    <source>
        <dbReference type="EMBL" id="QNR70384.1"/>
    </source>
</evidence>
<organism evidence="1 2">
    <name type="scientific">Paenibacillus peoriae</name>
    <dbReference type="NCBI Taxonomy" id="59893"/>
    <lineage>
        <taxon>Bacteria</taxon>
        <taxon>Bacillati</taxon>
        <taxon>Bacillota</taxon>
        <taxon>Bacilli</taxon>
        <taxon>Bacillales</taxon>
        <taxon>Paenibacillaceae</taxon>
        <taxon>Paenibacillus</taxon>
    </lineage>
</organism>
<dbReference type="Proteomes" id="UP000516384">
    <property type="component" value="Plasmid pPlas1"/>
</dbReference>
<accession>A0A7H0YH26</accession>
<reference evidence="1 2" key="1">
    <citation type="submission" date="2020-09" db="EMBL/GenBank/DDBJ databases">
        <title>Characterization of Paenibacillus peoriae strain ZF390 with broad-spectrum antimicrobial activity as a potential biocontrol agent.</title>
        <authorList>
            <person name="Li L."/>
            <person name="Zhao Y."/>
            <person name="Li B."/>
            <person name="Xie X."/>
        </authorList>
    </citation>
    <scope>NUCLEOTIDE SEQUENCE [LARGE SCALE GENOMIC DNA]</scope>
    <source>
        <strain evidence="1 2">ZF390</strain>
        <plasmid evidence="1 2">pPlas1</plasmid>
    </source>
</reference>
<keyword evidence="1" id="KW-0614">Plasmid</keyword>
<sequence length="109" mass="12828">MLYYDRQGNPITRERFNELDADVSYRTVRNEYLENGLYVSTIWVGLDRGLMRLNRSLEKPIIFDTAVFEDLTLIYQRYSCDEDEALSCHEDAVKEFKNRPQGAVPWVAN</sequence>
<protein>
    <submittedName>
        <fullName evidence="1">Uncharacterized protein</fullName>
    </submittedName>
</protein>